<dbReference type="OrthoDB" id="5355510at2759"/>
<evidence type="ECO:0000256" key="2">
    <source>
        <dbReference type="SAM" id="MobiDB-lite"/>
    </source>
</evidence>
<dbReference type="STRING" id="717646.M2MM21"/>
<dbReference type="HOGENOM" id="CLU_494421_0_0_1"/>
<evidence type="ECO:0000256" key="1">
    <source>
        <dbReference type="PROSITE-ProRule" id="PRU00723"/>
    </source>
</evidence>
<feature type="region of interest" description="Disordered" evidence="2">
    <location>
        <begin position="367"/>
        <end position="402"/>
    </location>
</feature>
<keyword evidence="1" id="KW-0862">Zinc</keyword>
<keyword evidence="5" id="KW-1185">Reference proteome</keyword>
<dbReference type="OMA" id="EYCTYWI"/>
<keyword evidence="1" id="KW-0863">Zinc-finger</keyword>
<protein>
    <recommendedName>
        <fullName evidence="3">C3H1-type domain-containing protein</fullName>
    </recommendedName>
</protein>
<accession>M2MM21</accession>
<dbReference type="EMBL" id="KB445562">
    <property type="protein sequence ID" value="EMC92423.1"/>
    <property type="molecule type" value="Genomic_DNA"/>
</dbReference>
<feature type="region of interest" description="Disordered" evidence="2">
    <location>
        <begin position="316"/>
        <end position="345"/>
    </location>
</feature>
<feature type="region of interest" description="Disordered" evidence="2">
    <location>
        <begin position="1"/>
        <end position="25"/>
    </location>
</feature>
<evidence type="ECO:0000313" key="4">
    <source>
        <dbReference type="EMBL" id="EMC92423.1"/>
    </source>
</evidence>
<keyword evidence="1" id="KW-0479">Metal-binding</keyword>
<dbReference type="AlphaFoldDB" id="M2MM21"/>
<feature type="domain" description="C3H1-type" evidence="3">
    <location>
        <begin position="228"/>
        <end position="257"/>
    </location>
</feature>
<name>M2MM21_BAUPA</name>
<feature type="compositionally biased region" description="Basic and acidic residues" evidence="2">
    <location>
        <begin position="459"/>
        <end position="473"/>
    </location>
</feature>
<organism evidence="4 5">
    <name type="scientific">Baudoinia panamericana (strain UAMH 10762)</name>
    <name type="common">Angels' share fungus</name>
    <name type="synonym">Baudoinia compniacensis (strain UAMH 10762)</name>
    <dbReference type="NCBI Taxonomy" id="717646"/>
    <lineage>
        <taxon>Eukaryota</taxon>
        <taxon>Fungi</taxon>
        <taxon>Dikarya</taxon>
        <taxon>Ascomycota</taxon>
        <taxon>Pezizomycotina</taxon>
        <taxon>Dothideomycetes</taxon>
        <taxon>Dothideomycetidae</taxon>
        <taxon>Mycosphaerellales</taxon>
        <taxon>Teratosphaeriaceae</taxon>
        <taxon>Baudoinia</taxon>
    </lineage>
</organism>
<evidence type="ECO:0000313" key="5">
    <source>
        <dbReference type="Proteomes" id="UP000011761"/>
    </source>
</evidence>
<feature type="region of interest" description="Disordered" evidence="2">
    <location>
        <begin position="553"/>
        <end position="587"/>
    </location>
</feature>
<dbReference type="eggNOG" id="ENOG502ST3I">
    <property type="taxonomic scope" value="Eukaryota"/>
</dbReference>
<feature type="compositionally biased region" description="Polar residues" evidence="2">
    <location>
        <begin position="146"/>
        <end position="165"/>
    </location>
</feature>
<dbReference type="Proteomes" id="UP000011761">
    <property type="component" value="Unassembled WGS sequence"/>
</dbReference>
<feature type="zinc finger region" description="C3H1-type" evidence="1">
    <location>
        <begin position="228"/>
        <end position="257"/>
    </location>
</feature>
<reference evidence="4 5" key="1">
    <citation type="journal article" date="2012" name="PLoS Pathog.">
        <title>Diverse lifestyles and strategies of plant pathogenesis encoded in the genomes of eighteen Dothideomycetes fungi.</title>
        <authorList>
            <person name="Ohm R.A."/>
            <person name="Feau N."/>
            <person name="Henrissat B."/>
            <person name="Schoch C.L."/>
            <person name="Horwitz B.A."/>
            <person name="Barry K.W."/>
            <person name="Condon B.J."/>
            <person name="Copeland A.C."/>
            <person name="Dhillon B."/>
            <person name="Glaser F."/>
            <person name="Hesse C.N."/>
            <person name="Kosti I."/>
            <person name="LaButti K."/>
            <person name="Lindquist E.A."/>
            <person name="Lucas S."/>
            <person name="Salamov A.A."/>
            <person name="Bradshaw R.E."/>
            <person name="Ciuffetti L."/>
            <person name="Hamelin R.C."/>
            <person name="Kema G.H.J."/>
            <person name="Lawrence C."/>
            <person name="Scott J.A."/>
            <person name="Spatafora J.W."/>
            <person name="Turgeon B.G."/>
            <person name="de Wit P.J.G.M."/>
            <person name="Zhong S."/>
            <person name="Goodwin S.B."/>
            <person name="Grigoriev I.V."/>
        </authorList>
    </citation>
    <scope>NUCLEOTIDE SEQUENCE [LARGE SCALE GENOMIC DNA]</scope>
    <source>
        <strain evidence="4 5">UAMH 10762</strain>
    </source>
</reference>
<feature type="region of interest" description="Disordered" evidence="2">
    <location>
        <begin position="146"/>
        <end position="185"/>
    </location>
</feature>
<dbReference type="KEGG" id="bcom:BAUCODRAFT_288631"/>
<evidence type="ECO:0000259" key="3">
    <source>
        <dbReference type="PROSITE" id="PS50103"/>
    </source>
</evidence>
<feature type="region of interest" description="Disordered" evidence="2">
    <location>
        <begin position="94"/>
        <end position="114"/>
    </location>
</feature>
<dbReference type="GO" id="GO:0008270">
    <property type="term" value="F:zinc ion binding"/>
    <property type="evidence" value="ECO:0007669"/>
    <property type="project" value="UniProtKB-KW"/>
</dbReference>
<feature type="compositionally biased region" description="Polar residues" evidence="2">
    <location>
        <begin position="391"/>
        <end position="402"/>
    </location>
</feature>
<feature type="compositionally biased region" description="Polar residues" evidence="2">
    <location>
        <begin position="1"/>
        <end position="17"/>
    </location>
</feature>
<gene>
    <name evidence="4" type="ORF">BAUCODRAFT_288631</name>
</gene>
<dbReference type="InterPro" id="IPR000571">
    <property type="entry name" value="Znf_CCCH"/>
</dbReference>
<feature type="compositionally biased region" description="Polar residues" evidence="2">
    <location>
        <begin position="440"/>
        <end position="456"/>
    </location>
</feature>
<dbReference type="RefSeq" id="XP_007680767.1">
    <property type="nucleotide sequence ID" value="XM_007682577.1"/>
</dbReference>
<dbReference type="GeneID" id="19110798"/>
<proteinExistence type="predicted"/>
<sequence>MSGVNTRTAHFSASQEPSRMAPQRKQARLTYFISRDNGTTVPLIPADELPFNIRLQGVPRILRFEETVGMQHVGFAPHTGSTYVLEREIHLGAPGPGAMTGTSSRPRSSSSLYGQDHVRPKYLAPDAYARQALAEAVNTATFQAATPQRQLSAHETATNWRNASNPPAAKEPLDTALPTSRTVPGDRTQSVIDAILATTTGAASAARLGYTQHLTPTPTPPSGFLPDQDRKEYCTYWIRHGECDFMQQGCMFKHEMPDKATLERIGIRCVPRWWAEKQSVLKRGVIGGTGKDFQSTGGFGALVKGSAWLKRDVKENDKVENRSASGEATARVSDSDSDSSAADSVITGGNKATLSAARKFSIAQKPAITRKAADVSEAASTKPADIEANKRTSSPPATNMRKASTCSDLIDLAVPLLPTPASTTPSTPSEQSLASFPLASKQNAGETLTSTATGPNDGSKGDRKCSTARRNEDTVTDTTSKARVFVPKGESPESHIPEARKREYARSGAISHSRKGATATYGEHARVEGIQATDSKLSAAIVMDEGLMASRHAPRAGDNVINGKRSMRASDRPRRPAVTSKAVVAKA</sequence>
<dbReference type="PROSITE" id="PS50103">
    <property type="entry name" value="ZF_C3H1"/>
    <property type="match status" value="1"/>
</dbReference>
<feature type="region of interest" description="Disordered" evidence="2">
    <location>
        <begin position="440"/>
        <end position="478"/>
    </location>
</feature>